<protein>
    <submittedName>
        <fullName evidence="2">Uncharacterized protein</fullName>
    </submittedName>
</protein>
<sequence>MSVWIEVSMDKMEGMRVVFFAAPYQLSNLFSKVSFVLFGFCGSVFIFHLHFLLAILFKLYVLLIFF</sequence>
<accession>A0ABT9SNR9</accession>
<feature type="transmembrane region" description="Helical" evidence="1">
    <location>
        <begin position="35"/>
        <end position="65"/>
    </location>
</feature>
<keyword evidence="3" id="KW-1185">Reference proteome</keyword>
<proteinExistence type="predicted"/>
<keyword evidence="1" id="KW-0472">Membrane</keyword>
<organism evidence="2 3">
    <name type="scientific">Chryseobacterium lathyri</name>
    <dbReference type="NCBI Taxonomy" id="395933"/>
    <lineage>
        <taxon>Bacteria</taxon>
        <taxon>Pseudomonadati</taxon>
        <taxon>Bacteroidota</taxon>
        <taxon>Flavobacteriia</taxon>
        <taxon>Flavobacteriales</taxon>
        <taxon>Weeksellaceae</taxon>
        <taxon>Chryseobacterium group</taxon>
        <taxon>Chryseobacterium</taxon>
    </lineage>
</organism>
<evidence type="ECO:0000313" key="3">
    <source>
        <dbReference type="Proteomes" id="UP001235513"/>
    </source>
</evidence>
<comment type="caution">
    <text evidence="2">The sequence shown here is derived from an EMBL/GenBank/DDBJ whole genome shotgun (WGS) entry which is preliminary data.</text>
</comment>
<keyword evidence="1" id="KW-0812">Transmembrane</keyword>
<dbReference type="Proteomes" id="UP001235513">
    <property type="component" value="Unassembled WGS sequence"/>
</dbReference>
<reference evidence="2 3" key="1">
    <citation type="submission" date="2023-07" db="EMBL/GenBank/DDBJ databases">
        <title>Sorghum-associated microbial communities from plants grown in Nebraska, USA.</title>
        <authorList>
            <person name="Schachtman D."/>
        </authorList>
    </citation>
    <scope>NUCLEOTIDE SEQUENCE [LARGE SCALE GENOMIC DNA]</scope>
    <source>
        <strain evidence="2 3">CC351</strain>
    </source>
</reference>
<keyword evidence="1" id="KW-1133">Transmembrane helix</keyword>
<name>A0ABT9SNR9_9FLAO</name>
<evidence type="ECO:0000313" key="2">
    <source>
        <dbReference type="EMBL" id="MDP9960045.1"/>
    </source>
</evidence>
<gene>
    <name evidence="2" type="ORF">J2T04_001924</name>
</gene>
<evidence type="ECO:0000256" key="1">
    <source>
        <dbReference type="SAM" id="Phobius"/>
    </source>
</evidence>
<dbReference type="EMBL" id="JAUSRL010000002">
    <property type="protein sequence ID" value="MDP9960045.1"/>
    <property type="molecule type" value="Genomic_DNA"/>
</dbReference>